<sequence>MVNFYYEALTEQGQSADELHKQVSESLNLFGRYLHTAISALKNKEVKCQWEPVSGYQYQLKPKSRVYQWQLWTEIRIQGDEPGWFWITKDLDDEQPPGLDFQPDVEETIRIGKGVHAQKIPCSPEQLQRLGSRWRLFLGTEVEAKQINWSGYRLEIEPVQAVPREPQTLRFKGEEIAFRIVNTQPLQLKVCAELHKGDRVQINDNDYAIQIVRAFDKKQLPSKLFQYAEGRYWTCNQSKSLELCEIQDMTSEYLSTLTPEKLTGENWDIKSYQDWQATSNNIRWTLDKRINKTTKPKDERLPELTFDLTITEPEKKWIQLLEDTEENDEDNVQSTLEHFFSDNISILDANEKTSDVCKTSDVYKQPYKIIGTKYDEKRLLLAKDKYGTVYPKGTHLKVKVDIGSLIRQQRAIKELRETPPPQLKGLIQLLNDRQQVQWPIFSSKPVKGWEVLTDLTYDGCDSQREFVQKALATPDFAILDGPPGTGKTTTILELIIQLVEREQRVLLCGSTHAAINNVLERIREQKLLDKIFPLRIGDENRAIGVEEFQYDNVLKQFQNNGIDSEQLLVDSANLVCGTTMGILRLFREEKVNLDQGIPPFDVLIVDECSKTPFQEFIVPAIYAKRWILVGDVRQLSPFTDRDVIVGNLRELLLRQKNRQEVHLDKNLQKACFYLQALFPYKNKFVIPESKAVIEALAQEINARIKAIAKKSDFLKKSDFSNFALIIQEKSSSAKKSDFLKKSDFSNFALIIQEKSSSAKKSDFLKKSDFSNFAL</sequence>
<dbReference type="Pfam" id="PF13086">
    <property type="entry name" value="AAA_11"/>
    <property type="match status" value="2"/>
</dbReference>
<reference evidence="2" key="1">
    <citation type="submission" date="2023-06" db="EMBL/GenBank/DDBJ databases">
        <title>Uncultivated large filamentous bacteria from sulfidic sediments reveal new species and different genomic features in energy metabolism and defense.</title>
        <authorList>
            <person name="Fonseca A."/>
        </authorList>
    </citation>
    <scope>NUCLEOTIDE SEQUENCE</scope>
    <source>
        <strain evidence="2">HSG4</strain>
    </source>
</reference>
<protein>
    <submittedName>
        <fullName evidence="2">AAA domain-containing protein</fullName>
    </submittedName>
</protein>
<dbReference type="InterPro" id="IPR041677">
    <property type="entry name" value="DNA2/NAM7_AAA_11"/>
</dbReference>
<organism evidence="2 3">
    <name type="scientific">Candidatus Marithioploca araucensis</name>
    <dbReference type="NCBI Taxonomy" id="70273"/>
    <lineage>
        <taxon>Bacteria</taxon>
        <taxon>Pseudomonadati</taxon>
        <taxon>Pseudomonadota</taxon>
        <taxon>Gammaproteobacteria</taxon>
        <taxon>Thiotrichales</taxon>
        <taxon>Thiotrichaceae</taxon>
        <taxon>Candidatus Marithioploca</taxon>
    </lineage>
</organism>
<keyword evidence="3" id="KW-1185">Reference proteome</keyword>
<dbReference type="InterPro" id="IPR027417">
    <property type="entry name" value="P-loop_NTPase"/>
</dbReference>
<gene>
    <name evidence="2" type="ORF">QUF54_05480</name>
</gene>
<accession>A0ABT7VTA1</accession>
<dbReference type="SUPFAM" id="SSF52540">
    <property type="entry name" value="P-loop containing nucleoside triphosphate hydrolases"/>
    <property type="match status" value="1"/>
</dbReference>
<dbReference type="EMBL" id="JAUCGM010000289">
    <property type="protein sequence ID" value="MDM8562788.1"/>
    <property type="molecule type" value="Genomic_DNA"/>
</dbReference>
<evidence type="ECO:0000313" key="3">
    <source>
        <dbReference type="Proteomes" id="UP001171945"/>
    </source>
</evidence>
<dbReference type="PANTHER" id="PTHR43788:SF8">
    <property type="entry name" value="DNA-BINDING PROTEIN SMUBP-2"/>
    <property type="match status" value="1"/>
</dbReference>
<dbReference type="Proteomes" id="UP001171945">
    <property type="component" value="Unassembled WGS sequence"/>
</dbReference>
<feature type="domain" description="DNA2/NAM7 helicase helicase" evidence="1">
    <location>
        <begin position="461"/>
        <end position="542"/>
    </location>
</feature>
<dbReference type="InterPro" id="IPR050534">
    <property type="entry name" value="Coronavir_polyprotein_1ab"/>
</dbReference>
<name>A0ABT7VTA1_9GAMM</name>
<dbReference type="Gene3D" id="3.40.50.300">
    <property type="entry name" value="P-loop containing nucleotide triphosphate hydrolases"/>
    <property type="match status" value="1"/>
</dbReference>
<evidence type="ECO:0000313" key="2">
    <source>
        <dbReference type="EMBL" id="MDM8562788.1"/>
    </source>
</evidence>
<feature type="domain" description="DNA2/NAM7 helicase helicase" evidence="1">
    <location>
        <begin position="561"/>
        <end position="639"/>
    </location>
</feature>
<dbReference type="PANTHER" id="PTHR43788">
    <property type="entry name" value="DNA2/NAM7 HELICASE FAMILY MEMBER"/>
    <property type="match status" value="1"/>
</dbReference>
<comment type="caution">
    <text evidence="2">The sequence shown here is derived from an EMBL/GenBank/DDBJ whole genome shotgun (WGS) entry which is preliminary data.</text>
</comment>
<evidence type="ECO:0000259" key="1">
    <source>
        <dbReference type="Pfam" id="PF13086"/>
    </source>
</evidence>
<feature type="non-terminal residue" evidence="2">
    <location>
        <position position="774"/>
    </location>
</feature>
<proteinExistence type="predicted"/>